<reference evidence="3" key="1">
    <citation type="journal article" date="2014" name="Genome Announc.">
        <title>Genome sequence and annotation of Acremonium chrysogenum, producer of the beta-lactam antibiotic cephalosporin C.</title>
        <authorList>
            <person name="Terfehr D."/>
            <person name="Dahlmann T.A."/>
            <person name="Specht T."/>
            <person name="Zadra I."/>
            <person name="Kuernsteiner H."/>
            <person name="Kueck U."/>
        </authorList>
    </citation>
    <scope>NUCLEOTIDE SEQUENCE [LARGE SCALE GENOMIC DNA]</scope>
    <source>
        <strain evidence="3">ATCC 11550 / CBS 779.69 / DSM 880 / IAM 14645 / JCM 23072 / IMI 49137</strain>
    </source>
</reference>
<evidence type="ECO:0000313" key="3">
    <source>
        <dbReference type="Proteomes" id="UP000029964"/>
    </source>
</evidence>
<proteinExistence type="predicted"/>
<feature type="region of interest" description="Disordered" evidence="1">
    <location>
        <begin position="1"/>
        <end position="24"/>
    </location>
</feature>
<gene>
    <name evidence="2" type="ORF">ACRE_020300</name>
</gene>
<dbReference type="Proteomes" id="UP000029964">
    <property type="component" value="Unassembled WGS sequence"/>
</dbReference>
<dbReference type="HOGENOM" id="CLU_063918_0_0_1"/>
<keyword evidence="3" id="KW-1185">Reference proteome</keyword>
<evidence type="ECO:0008006" key="4">
    <source>
        <dbReference type="Google" id="ProtNLM"/>
    </source>
</evidence>
<protein>
    <recommendedName>
        <fullName evidence="4">Cyclin N-terminal domain-containing protein</fullName>
    </recommendedName>
</protein>
<dbReference type="Gene3D" id="1.10.472.10">
    <property type="entry name" value="Cyclin-like"/>
    <property type="match status" value="1"/>
</dbReference>
<organism evidence="2 3">
    <name type="scientific">Hapsidospora chrysogenum (strain ATCC 11550 / CBS 779.69 / DSM 880 / IAM 14645 / JCM 23072 / IMI 49137)</name>
    <name type="common">Acremonium chrysogenum</name>
    <dbReference type="NCBI Taxonomy" id="857340"/>
    <lineage>
        <taxon>Eukaryota</taxon>
        <taxon>Fungi</taxon>
        <taxon>Dikarya</taxon>
        <taxon>Ascomycota</taxon>
        <taxon>Pezizomycotina</taxon>
        <taxon>Sordariomycetes</taxon>
        <taxon>Hypocreomycetidae</taxon>
        <taxon>Hypocreales</taxon>
        <taxon>Bionectriaceae</taxon>
        <taxon>Hapsidospora</taxon>
    </lineage>
</organism>
<feature type="region of interest" description="Disordered" evidence="1">
    <location>
        <begin position="256"/>
        <end position="278"/>
    </location>
</feature>
<dbReference type="EMBL" id="JPKY01000012">
    <property type="protein sequence ID" value="KFH47104.1"/>
    <property type="molecule type" value="Genomic_DNA"/>
</dbReference>
<accession>A0A086TCM2</accession>
<dbReference type="AlphaFoldDB" id="A0A086TCM2"/>
<sequence>MIAACLRDSSEAQPSQTALDDGEPLQPKFRGPAIHLVNLIPSSASLATASIPLVQAILSRANLPLETVALAVCILDSLDAKFARTWRLSCPLRNSFTTTTTTTATISKRHTLPPTPLVHDQQLHIDSVSPELIVLSALVIAAKFTEDPQQPTSFYCSSWGRSLWSAEQLNVTERCIMESLGYRILPLCDEDVLADAMVDMQLAARQHDWHHRQPSPPESVAAIIIPGVGDHDDGGEFVPSHTRSKTVATFRGLGMPRTEVSAPRPAGGNTTRQTKEVR</sequence>
<evidence type="ECO:0000313" key="2">
    <source>
        <dbReference type="EMBL" id="KFH47104.1"/>
    </source>
</evidence>
<comment type="caution">
    <text evidence="2">The sequence shown here is derived from an EMBL/GenBank/DDBJ whole genome shotgun (WGS) entry which is preliminary data.</text>
</comment>
<dbReference type="InterPro" id="IPR036915">
    <property type="entry name" value="Cyclin-like_sf"/>
</dbReference>
<evidence type="ECO:0000256" key="1">
    <source>
        <dbReference type="SAM" id="MobiDB-lite"/>
    </source>
</evidence>
<dbReference type="SUPFAM" id="SSF47954">
    <property type="entry name" value="Cyclin-like"/>
    <property type="match status" value="1"/>
</dbReference>
<dbReference type="OrthoDB" id="3877279at2759"/>
<name>A0A086TCM2_HAPC1</name>